<organism evidence="7 8">
    <name type="scientific">Hevea brasiliensis</name>
    <name type="common">Para rubber tree</name>
    <name type="synonym">Siphonia brasiliensis</name>
    <dbReference type="NCBI Taxonomy" id="3981"/>
    <lineage>
        <taxon>Eukaryota</taxon>
        <taxon>Viridiplantae</taxon>
        <taxon>Streptophyta</taxon>
        <taxon>Embryophyta</taxon>
        <taxon>Tracheophyta</taxon>
        <taxon>Spermatophyta</taxon>
        <taxon>Magnoliopsida</taxon>
        <taxon>eudicotyledons</taxon>
        <taxon>Gunneridae</taxon>
        <taxon>Pentapetalae</taxon>
        <taxon>rosids</taxon>
        <taxon>fabids</taxon>
        <taxon>Malpighiales</taxon>
        <taxon>Euphorbiaceae</taxon>
        <taxon>Crotonoideae</taxon>
        <taxon>Micrandreae</taxon>
        <taxon>Hevea</taxon>
    </lineage>
</organism>
<dbReference type="GO" id="GO:0005200">
    <property type="term" value="F:structural constituent of cytoskeleton"/>
    <property type="evidence" value="ECO:0007669"/>
    <property type="project" value="InterPro"/>
</dbReference>
<evidence type="ECO:0000256" key="3">
    <source>
        <dbReference type="ARBA" id="ARBA00022741"/>
    </source>
</evidence>
<comment type="function">
    <text evidence="5">Tubulin is the major constituent of microtubules, a cylinder consisting of laterally associated linear protofilaments composed of alpha- and beta-tubulin heterodimers. Microtubules grow by the addition of GTP-tubulin dimers to the microtubule end, where a stabilizing cap forms. Below the cap, tubulin dimers are in GDP-bound state, owing to GTPase activity of alpha-tubulin.</text>
</comment>
<dbReference type="PANTHER" id="PTHR11588">
    <property type="entry name" value="TUBULIN"/>
    <property type="match status" value="1"/>
</dbReference>
<sequence>MSGVSGVTCNLRFPGQLNSDLRKLAVNLIPFPWLHFFKVGFAPITSHGFQQCRALTVLCNAKNLITKMPQLRTAKRKTRKFMKYDLFLLWAIFWIDEAVVFDVQVLQLQLPVSGNRKVLRCVDVEDCEEEEEEIHEMILFLLYHVRWAIFWIDGAVDFDGQVLQLQLPVSGN</sequence>
<keyword evidence="6" id="KW-0472">Membrane</keyword>
<keyword evidence="4" id="KW-0342">GTP-binding</keyword>
<dbReference type="InterPro" id="IPR008280">
    <property type="entry name" value="Tub_FtsZ_C"/>
</dbReference>
<dbReference type="GO" id="GO:0003924">
    <property type="term" value="F:GTPase activity"/>
    <property type="evidence" value="ECO:0007669"/>
    <property type="project" value="InterPro"/>
</dbReference>
<dbReference type="SUPFAM" id="SSF55307">
    <property type="entry name" value="Tubulin C-terminal domain-like"/>
    <property type="match status" value="1"/>
</dbReference>
<evidence type="ECO:0000313" key="7">
    <source>
        <dbReference type="EMBL" id="KAF2288579.1"/>
    </source>
</evidence>
<dbReference type="InterPro" id="IPR000217">
    <property type="entry name" value="Tubulin"/>
</dbReference>
<dbReference type="GO" id="GO:0007017">
    <property type="term" value="P:microtubule-based process"/>
    <property type="evidence" value="ECO:0007669"/>
    <property type="project" value="InterPro"/>
</dbReference>
<evidence type="ECO:0000256" key="4">
    <source>
        <dbReference type="ARBA" id="ARBA00023134"/>
    </source>
</evidence>
<keyword evidence="2" id="KW-0493">Microtubule</keyword>
<keyword evidence="8" id="KW-1185">Reference proteome</keyword>
<comment type="caution">
    <text evidence="7">The sequence shown here is derived from an EMBL/GenBank/DDBJ whole genome shotgun (WGS) entry which is preliminary data.</text>
</comment>
<dbReference type="Gene3D" id="3.40.50.1440">
    <property type="entry name" value="Tubulin/FtsZ, GTPase domain"/>
    <property type="match status" value="1"/>
</dbReference>
<dbReference type="EMBL" id="JAAGAX010000016">
    <property type="protein sequence ID" value="KAF2288579.1"/>
    <property type="molecule type" value="Genomic_DNA"/>
</dbReference>
<evidence type="ECO:0000256" key="2">
    <source>
        <dbReference type="ARBA" id="ARBA00022701"/>
    </source>
</evidence>
<gene>
    <name evidence="7" type="ORF">GH714_008768</name>
</gene>
<feature type="transmembrane region" description="Helical" evidence="6">
    <location>
        <begin position="86"/>
        <end position="106"/>
    </location>
</feature>
<name>A0A6A6KMB9_HEVBR</name>
<dbReference type="PRINTS" id="PR01163">
    <property type="entry name" value="BETATUBULIN"/>
</dbReference>
<evidence type="ECO:0000256" key="5">
    <source>
        <dbReference type="ARBA" id="ARBA00034296"/>
    </source>
</evidence>
<evidence type="ECO:0000313" key="8">
    <source>
        <dbReference type="Proteomes" id="UP000467840"/>
    </source>
</evidence>
<protein>
    <submittedName>
        <fullName evidence="7">Uncharacterized protein</fullName>
    </submittedName>
</protein>
<dbReference type="GO" id="GO:0005525">
    <property type="term" value="F:GTP binding"/>
    <property type="evidence" value="ECO:0007669"/>
    <property type="project" value="UniProtKB-KW"/>
</dbReference>
<dbReference type="InterPro" id="IPR036525">
    <property type="entry name" value="Tubulin/FtsZ_GTPase_sf"/>
</dbReference>
<dbReference type="InterPro" id="IPR002453">
    <property type="entry name" value="Beta_tubulin"/>
</dbReference>
<dbReference type="Proteomes" id="UP000467840">
    <property type="component" value="Chromosome 8"/>
</dbReference>
<dbReference type="AlphaFoldDB" id="A0A6A6KMB9"/>
<reference evidence="7 8" key="1">
    <citation type="journal article" date="2020" name="Mol. Plant">
        <title>The Chromosome-Based Rubber Tree Genome Provides New Insights into Spurge Genome Evolution and Rubber Biosynthesis.</title>
        <authorList>
            <person name="Liu J."/>
            <person name="Shi C."/>
            <person name="Shi C.C."/>
            <person name="Li W."/>
            <person name="Zhang Q.J."/>
            <person name="Zhang Y."/>
            <person name="Li K."/>
            <person name="Lu H.F."/>
            <person name="Shi C."/>
            <person name="Zhu S.T."/>
            <person name="Xiao Z.Y."/>
            <person name="Nan H."/>
            <person name="Yue Y."/>
            <person name="Zhu X.G."/>
            <person name="Wu Y."/>
            <person name="Hong X.N."/>
            <person name="Fan G.Y."/>
            <person name="Tong Y."/>
            <person name="Zhang D."/>
            <person name="Mao C.L."/>
            <person name="Liu Y.L."/>
            <person name="Hao S.J."/>
            <person name="Liu W.Q."/>
            <person name="Lv M.Q."/>
            <person name="Zhang H.B."/>
            <person name="Liu Y."/>
            <person name="Hu-Tang G.R."/>
            <person name="Wang J.P."/>
            <person name="Wang J.H."/>
            <person name="Sun Y.H."/>
            <person name="Ni S.B."/>
            <person name="Chen W.B."/>
            <person name="Zhang X.C."/>
            <person name="Jiao Y.N."/>
            <person name="Eichler E.E."/>
            <person name="Li G.H."/>
            <person name="Liu X."/>
            <person name="Gao L.Z."/>
        </authorList>
    </citation>
    <scope>NUCLEOTIDE SEQUENCE [LARGE SCALE GENOMIC DNA]</scope>
    <source>
        <strain evidence="8">cv. GT1</strain>
        <tissue evidence="7">Leaf</tissue>
    </source>
</reference>
<evidence type="ECO:0000256" key="1">
    <source>
        <dbReference type="ARBA" id="ARBA00009636"/>
    </source>
</evidence>
<accession>A0A6A6KMB9</accession>
<evidence type="ECO:0000256" key="6">
    <source>
        <dbReference type="SAM" id="Phobius"/>
    </source>
</evidence>
<proteinExistence type="inferred from homology"/>
<comment type="similarity">
    <text evidence="1">Belongs to the tubulin family.</text>
</comment>
<keyword evidence="3" id="KW-0547">Nucleotide-binding</keyword>
<dbReference type="GO" id="GO:0005874">
    <property type="term" value="C:microtubule"/>
    <property type="evidence" value="ECO:0007669"/>
    <property type="project" value="UniProtKB-KW"/>
</dbReference>
<keyword evidence="6" id="KW-0812">Transmembrane</keyword>
<keyword evidence="6" id="KW-1133">Transmembrane helix</keyword>